<evidence type="ECO:0000313" key="1">
    <source>
        <dbReference type="EMBL" id="OXR41938.1"/>
    </source>
</evidence>
<sequence length="112" mass="12645">MPDLHCYALDPAVGRLFGRHFYGVRLQPLEDGYGWVVYGHPPARRIVAALVCAARQRGSFAELRDCCTYMDLCDGMERWWVTDLSADSDGFLCWYARDRGYPGAVPITTIVP</sequence>
<dbReference type="AlphaFoldDB" id="A0A231GZB1"/>
<dbReference type="EMBL" id="NGAF01000016">
    <property type="protein sequence ID" value="OXR41938.1"/>
    <property type="molecule type" value="Genomic_DNA"/>
</dbReference>
<comment type="caution">
    <text evidence="1">The sequence shown here is derived from an EMBL/GenBank/DDBJ whole genome shotgun (WGS) entry which is preliminary data.</text>
</comment>
<proteinExistence type="predicted"/>
<dbReference type="RefSeq" id="WP_143860240.1">
    <property type="nucleotide sequence ID" value="NZ_JAAXOR010000008.1"/>
</dbReference>
<dbReference type="Proteomes" id="UP000215506">
    <property type="component" value="Unassembled WGS sequence"/>
</dbReference>
<name>A0A231GZB1_9NOCA</name>
<keyword evidence="2" id="KW-1185">Reference proteome</keyword>
<reference evidence="1 2" key="1">
    <citation type="submission" date="2017-07" db="EMBL/GenBank/DDBJ databases">
        <title>First draft Genome Sequence of Nocardia cerradoensis isolated from human infection.</title>
        <authorList>
            <person name="Carrasco G."/>
        </authorList>
    </citation>
    <scope>NUCLEOTIDE SEQUENCE [LARGE SCALE GENOMIC DNA]</scope>
    <source>
        <strain evidence="1 2">CNM20130759</strain>
    </source>
</reference>
<accession>A0A231GZB1</accession>
<evidence type="ECO:0000313" key="2">
    <source>
        <dbReference type="Proteomes" id="UP000215506"/>
    </source>
</evidence>
<organism evidence="1 2">
    <name type="scientific">Nocardia cerradoensis</name>
    <dbReference type="NCBI Taxonomy" id="85688"/>
    <lineage>
        <taxon>Bacteria</taxon>
        <taxon>Bacillati</taxon>
        <taxon>Actinomycetota</taxon>
        <taxon>Actinomycetes</taxon>
        <taxon>Mycobacteriales</taxon>
        <taxon>Nocardiaceae</taxon>
        <taxon>Nocardia</taxon>
    </lineage>
</organism>
<gene>
    <name evidence="1" type="ORF">B7C42_05922</name>
</gene>
<protein>
    <submittedName>
        <fullName evidence="1">Uncharacterized protein</fullName>
    </submittedName>
</protein>